<evidence type="ECO:0000256" key="9">
    <source>
        <dbReference type="SAM" id="Phobius"/>
    </source>
</evidence>
<comment type="pathway">
    <text evidence="2">Glycolipid biosynthesis; glycosylphosphatidylinositol-anchor biosynthesis.</text>
</comment>
<evidence type="ECO:0000256" key="8">
    <source>
        <dbReference type="SAM" id="MobiDB-lite"/>
    </source>
</evidence>
<dbReference type="EMBL" id="MU404354">
    <property type="protein sequence ID" value="KAI1613164.1"/>
    <property type="molecule type" value="Genomic_DNA"/>
</dbReference>
<keyword evidence="7 9" id="KW-0472">Membrane</keyword>
<feature type="transmembrane region" description="Helical" evidence="9">
    <location>
        <begin position="228"/>
        <end position="250"/>
    </location>
</feature>
<keyword evidence="4 9" id="KW-0812">Transmembrane</keyword>
<evidence type="ECO:0000313" key="11">
    <source>
        <dbReference type="Proteomes" id="UP001203852"/>
    </source>
</evidence>
<keyword evidence="11" id="KW-1185">Reference proteome</keyword>
<feature type="region of interest" description="Disordered" evidence="8">
    <location>
        <begin position="1"/>
        <end position="21"/>
    </location>
</feature>
<reference evidence="10" key="1">
    <citation type="journal article" date="2022" name="bioRxiv">
        <title>Deciphering the potential niche of two novel black yeast fungi from a biological soil crust based on their genomes, phenotypes, and melanin regulation.</title>
        <authorList>
            <consortium name="DOE Joint Genome Institute"/>
            <person name="Carr E.C."/>
            <person name="Barton Q."/>
            <person name="Grambo S."/>
            <person name="Sullivan M."/>
            <person name="Renfro C.M."/>
            <person name="Kuo A."/>
            <person name="Pangilinan J."/>
            <person name="Lipzen A."/>
            <person name="Keymanesh K."/>
            <person name="Savage E."/>
            <person name="Barry K."/>
            <person name="Grigoriev I.V."/>
            <person name="Riekhof W.R."/>
            <person name="Harris S.S."/>
        </authorList>
    </citation>
    <scope>NUCLEOTIDE SEQUENCE</scope>
    <source>
        <strain evidence="10">JF 03-4F</strain>
    </source>
</reference>
<evidence type="ECO:0000256" key="3">
    <source>
        <dbReference type="ARBA" id="ARBA00022502"/>
    </source>
</evidence>
<organism evidence="10 11">
    <name type="scientific">Exophiala viscosa</name>
    <dbReference type="NCBI Taxonomy" id="2486360"/>
    <lineage>
        <taxon>Eukaryota</taxon>
        <taxon>Fungi</taxon>
        <taxon>Dikarya</taxon>
        <taxon>Ascomycota</taxon>
        <taxon>Pezizomycotina</taxon>
        <taxon>Eurotiomycetes</taxon>
        <taxon>Chaetothyriomycetidae</taxon>
        <taxon>Chaetothyriales</taxon>
        <taxon>Herpotrichiellaceae</taxon>
        <taxon>Exophiala</taxon>
    </lineage>
</organism>
<keyword evidence="5" id="KW-0256">Endoplasmic reticulum</keyword>
<evidence type="ECO:0000313" key="10">
    <source>
        <dbReference type="EMBL" id="KAI1613164.1"/>
    </source>
</evidence>
<dbReference type="Pfam" id="PF06699">
    <property type="entry name" value="PIG-F"/>
    <property type="match status" value="1"/>
</dbReference>
<dbReference type="Proteomes" id="UP001203852">
    <property type="component" value="Unassembled WGS sequence"/>
</dbReference>
<protein>
    <submittedName>
        <fullName evidence="10">GPI biosynthesis protein family Pig-F-domain-containing protein</fullName>
    </submittedName>
</protein>
<accession>A0AAN6IF32</accession>
<dbReference type="InterPro" id="IPR009580">
    <property type="entry name" value="GPI_biosynthesis_protein_Pig-F"/>
</dbReference>
<dbReference type="GO" id="GO:0006506">
    <property type="term" value="P:GPI anchor biosynthetic process"/>
    <property type="evidence" value="ECO:0007669"/>
    <property type="project" value="UniProtKB-KW"/>
</dbReference>
<keyword evidence="6 9" id="KW-1133">Transmembrane helix</keyword>
<proteinExistence type="predicted"/>
<feature type="transmembrane region" description="Helical" evidence="9">
    <location>
        <begin position="186"/>
        <end position="207"/>
    </location>
</feature>
<gene>
    <name evidence="10" type="ORF">EDD36DRAFT_256693</name>
</gene>
<sequence length="321" mass="33618">MSSLTQTLPPPQPQPQAMSSSRLLTPTTLPIPLLSSQLAKRYSYAQTVLVPVYYYLRASALVADPIPTMLTDLLVIGLAQAVFCAVCLPSAGYWVSGTTGGKIVEGTATATKPSKSGNRSVSGAAGAGGGLRKKAGSSKTDAASGSFNSRVMPTFFSLVLTLFLPPIPLAVMALVLGAPLYPTSSLPTTLVLAVHVSLLGFLPIFYTHGVSSPAWRDVAAAWLPFDEAGVWAGTVGGMVGGWIGAVPMALDWDREWQKWPCTVLWGVVAGWAVGRVLTSVLRLGIGRRINLSEHEERDEVIPAGGVAAATTGKMVTDGKID</sequence>
<dbReference type="GO" id="GO:0005789">
    <property type="term" value="C:endoplasmic reticulum membrane"/>
    <property type="evidence" value="ECO:0007669"/>
    <property type="project" value="UniProtKB-SubCell"/>
</dbReference>
<feature type="transmembrane region" description="Helical" evidence="9">
    <location>
        <begin position="262"/>
        <end position="285"/>
    </location>
</feature>
<feature type="transmembrane region" description="Helical" evidence="9">
    <location>
        <begin position="155"/>
        <end position="180"/>
    </location>
</feature>
<evidence type="ECO:0000256" key="2">
    <source>
        <dbReference type="ARBA" id="ARBA00004687"/>
    </source>
</evidence>
<feature type="region of interest" description="Disordered" evidence="8">
    <location>
        <begin position="108"/>
        <end position="144"/>
    </location>
</feature>
<dbReference type="AlphaFoldDB" id="A0AAN6IF32"/>
<comment type="caution">
    <text evidence="10">The sequence shown here is derived from an EMBL/GenBank/DDBJ whole genome shotgun (WGS) entry which is preliminary data.</text>
</comment>
<keyword evidence="3" id="KW-0337">GPI-anchor biosynthesis</keyword>
<evidence type="ECO:0000256" key="5">
    <source>
        <dbReference type="ARBA" id="ARBA00022824"/>
    </source>
</evidence>
<comment type="subcellular location">
    <subcellularLocation>
        <location evidence="1">Endoplasmic reticulum membrane</location>
        <topology evidence="1">Multi-pass membrane protein</topology>
    </subcellularLocation>
</comment>
<name>A0AAN6IF32_9EURO</name>
<evidence type="ECO:0000256" key="7">
    <source>
        <dbReference type="ARBA" id="ARBA00023136"/>
    </source>
</evidence>
<feature type="transmembrane region" description="Helical" evidence="9">
    <location>
        <begin position="73"/>
        <end position="95"/>
    </location>
</feature>
<evidence type="ECO:0000256" key="4">
    <source>
        <dbReference type="ARBA" id="ARBA00022692"/>
    </source>
</evidence>
<evidence type="ECO:0000256" key="1">
    <source>
        <dbReference type="ARBA" id="ARBA00004477"/>
    </source>
</evidence>
<evidence type="ECO:0000256" key="6">
    <source>
        <dbReference type="ARBA" id="ARBA00022989"/>
    </source>
</evidence>